<organism evidence="1 2">
    <name type="scientific">Pyruvatibacter mobilis</name>
    <dbReference type="NCBI Taxonomy" id="1712261"/>
    <lineage>
        <taxon>Bacteria</taxon>
        <taxon>Pseudomonadati</taxon>
        <taxon>Pseudomonadota</taxon>
        <taxon>Alphaproteobacteria</taxon>
        <taxon>Hyphomicrobiales</taxon>
        <taxon>Parvibaculaceae</taxon>
        <taxon>Pyruvatibacter</taxon>
    </lineage>
</organism>
<comment type="caution">
    <text evidence="1">The sequence shown here is derived from an EMBL/GenBank/DDBJ whole genome shotgun (WGS) entry which is preliminary data.</text>
</comment>
<dbReference type="AlphaFoldDB" id="A0A845QC73"/>
<gene>
    <name evidence="1" type="ORF">GTQ45_09045</name>
</gene>
<dbReference type="Pfam" id="PF07310">
    <property type="entry name" value="PAS_5"/>
    <property type="match status" value="1"/>
</dbReference>
<evidence type="ECO:0000313" key="2">
    <source>
        <dbReference type="Proteomes" id="UP000470384"/>
    </source>
</evidence>
<dbReference type="InterPro" id="IPR009922">
    <property type="entry name" value="DUF1457"/>
</dbReference>
<protein>
    <submittedName>
        <fullName evidence="1">PAS domain-containing protein</fullName>
    </submittedName>
</protein>
<keyword evidence="2" id="KW-1185">Reference proteome</keyword>
<dbReference type="Proteomes" id="UP000470384">
    <property type="component" value="Unassembled WGS sequence"/>
</dbReference>
<proteinExistence type="predicted"/>
<dbReference type="EMBL" id="WXYQ01000006">
    <property type="protein sequence ID" value="NBG95878.1"/>
    <property type="molecule type" value="Genomic_DNA"/>
</dbReference>
<dbReference type="GeneID" id="300654583"/>
<accession>A0A845QC73</accession>
<name>A0A845QC73_9HYPH</name>
<dbReference type="RefSeq" id="WP_160587756.1">
    <property type="nucleotide sequence ID" value="NZ_BMHN01000001.1"/>
</dbReference>
<dbReference type="OrthoDB" id="7345201at2"/>
<evidence type="ECO:0000313" key="1">
    <source>
        <dbReference type="EMBL" id="NBG95878.1"/>
    </source>
</evidence>
<sequence length="206" mass="23270">MQNAADTGSLTLERFEPLLAHTQAPDAMRTLIAAYLDAWEKTAPPARTDLNFRTLAPYMPNLTIMERRDGRYLYRLVGTEVVERMTRDLTGENVFDYFAPGIHSGVRQGFEAVIDDCCISLFIYENTYSNGVMMKVESLLLPIASGVDGEAHHMLAWHIRHNDRSFTEQEELVFQSSRVGQVFFVPLKGNCRPMPALRALAPVEIC</sequence>
<reference evidence="1 2" key="1">
    <citation type="journal article" date="2016" name="Int. J. Syst. Evol. Microbiol.">
        <title>Pyruvatibacter mobilis gen. nov., sp. nov., a marine bacterium from the culture broth of Picochlorum sp. 122.</title>
        <authorList>
            <person name="Wang G."/>
            <person name="Tang M."/>
            <person name="Wu H."/>
            <person name="Dai S."/>
            <person name="Li T."/>
            <person name="Chen C."/>
            <person name="He H."/>
            <person name="Fan J."/>
            <person name="Xiang W."/>
            <person name="Li X."/>
        </authorList>
    </citation>
    <scope>NUCLEOTIDE SEQUENCE [LARGE SCALE GENOMIC DNA]</scope>
    <source>
        <strain evidence="1 2">GYP-11</strain>
    </source>
</reference>